<name>A0A6G1KHX0_9PLEO</name>
<evidence type="ECO:0000313" key="7">
    <source>
        <dbReference type="EMBL" id="KAF2712145.1"/>
    </source>
</evidence>
<dbReference type="Pfam" id="PF12906">
    <property type="entry name" value="RINGv"/>
    <property type="match status" value="1"/>
</dbReference>
<proteinExistence type="predicted"/>
<feature type="compositionally biased region" description="Acidic residues" evidence="4">
    <location>
        <begin position="304"/>
        <end position="321"/>
    </location>
</feature>
<keyword evidence="3" id="KW-0862">Zinc</keyword>
<keyword evidence="1" id="KW-0479">Metal-binding</keyword>
<evidence type="ECO:0000256" key="3">
    <source>
        <dbReference type="ARBA" id="ARBA00022833"/>
    </source>
</evidence>
<protein>
    <submittedName>
        <fullName evidence="7">RING finger domain-containing protein</fullName>
    </submittedName>
</protein>
<feature type="region of interest" description="Disordered" evidence="4">
    <location>
        <begin position="1"/>
        <end position="63"/>
    </location>
</feature>
<dbReference type="SUPFAM" id="SSF57850">
    <property type="entry name" value="RING/U-box"/>
    <property type="match status" value="1"/>
</dbReference>
<dbReference type="Proteomes" id="UP000799428">
    <property type="component" value="Unassembled WGS sequence"/>
</dbReference>
<evidence type="ECO:0000256" key="5">
    <source>
        <dbReference type="SAM" id="Phobius"/>
    </source>
</evidence>
<dbReference type="PANTHER" id="PTHR46347">
    <property type="entry name" value="RING/FYVE/PHD ZINC FINGER SUPERFAMILY PROTEIN"/>
    <property type="match status" value="1"/>
</dbReference>
<keyword evidence="5" id="KW-0812">Transmembrane</keyword>
<organism evidence="7 8">
    <name type="scientific">Pleomassaria siparia CBS 279.74</name>
    <dbReference type="NCBI Taxonomy" id="1314801"/>
    <lineage>
        <taxon>Eukaryota</taxon>
        <taxon>Fungi</taxon>
        <taxon>Dikarya</taxon>
        <taxon>Ascomycota</taxon>
        <taxon>Pezizomycotina</taxon>
        <taxon>Dothideomycetes</taxon>
        <taxon>Pleosporomycetidae</taxon>
        <taxon>Pleosporales</taxon>
        <taxon>Pleomassariaceae</taxon>
        <taxon>Pleomassaria</taxon>
    </lineage>
</organism>
<dbReference type="EMBL" id="MU005766">
    <property type="protein sequence ID" value="KAF2712145.1"/>
    <property type="molecule type" value="Genomic_DNA"/>
</dbReference>
<keyword evidence="5" id="KW-0472">Membrane</keyword>
<keyword evidence="2" id="KW-0863">Zinc-finger</keyword>
<gene>
    <name evidence="7" type="ORF">K504DRAFT_464243</name>
</gene>
<evidence type="ECO:0000256" key="1">
    <source>
        <dbReference type="ARBA" id="ARBA00022723"/>
    </source>
</evidence>
<feature type="transmembrane region" description="Helical" evidence="5">
    <location>
        <begin position="267"/>
        <end position="285"/>
    </location>
</feature>
<keyword evidence="8" id="KW-1185">Reference proteome</keyword>
<feature type="transmembrane region" description="Helical" evidence="5">
    <location>
        <begin position="159"/>
        <end position="185"/>
    </location>
</feature>
<evidence type="ECO:0000256" key="4">
    <source>
        <dbReference type="SAM" id="MobiDB-lite"/>
    </source>
</evidence>
<feature type="compositionally biased region" description="Polar residues" evidence="4">
    <location>
        <begin position="27"/>
        <end position="50"/>
    </location>
</feature>
<evidence type="ECO:0000259" key="6">
    <source>
        <dbReference type="PROSITE" id="PS51292"/>
    </source>
</evidence>
<sequence length="321" mass="35947">MASTSGFQRMPGWYFPDDIPKDDTPPGASQSTSEPPHRPSNPSAANNESPQAGPGARSSRRTHWPPRQCRICLETVQPTTNAPSENLPGIFQTKPNVTYEDESGRLIRPCLCKGSSKYVHEACLQAWRHADPSYGRRNYFQCPTCGYQYRLARLGAGRFVASVAAQIILTVLILFLFVFFLGFVADPIINLYVDPWSYLTPWSTSRNQYYYDDDEASGWIEHFLKGFTGMGVIGFLKVLLASPFTYFRIGGGRGRNTGRDRYEQVSWIIILIGVSTFLVAIWKGVRAWSRRTLQKAGERVMDVPGDDDNDADDEDVPPSGD</sequence>
<keyword evidence="5" id="KW-1133">Transmembrane helix</keyword>
<dbReference type="InterPro" id="IPR013083">
    <property type="entry name" value="Znf_RING/FYVE/PHD"/>
</dbReference>
<feature type="region of interest" description="Disordered" evidence="4">
    <location>
        <begin position="299"/>
        <end position="321"/>
    </location>
</feature>
<dbReference type="AlphaFoldDB" id="A0A6G1KHX0"/>
<evidence type="ECO:0000256" key="2">
    <source>
        <dbReference type="ARBA" id="ARBA00022771"/>
    </source>
</evidence>
<dbReference type="PROSITE" id="PS51292">
    <property type="entry name" value="ZF_RING_CH"/>
    <property type="match status" value="1"/>
</dbReference>
<dbReference type="OrthoDB" id="264354at2759"/>
<dbReference type="Gene3D" id="3.30.40.10">
    <property type="entry name" value="Zinc/RING finger domain, C3HC4 (zinc finger)"/>
    <property type="match status" value="1"/>
</dbReference>
<feature type="transmembrane region" description="Helical" evidence="5">
    <location>
        <begin position="227"/>
        <end position="247"/>
    </location>
</feature>
<accession>A0A6G1KHX0</accession>
<evidence type="ECO:0000313" key="8">
    <source>
        <dbReference type="Proteomes" id="UP000799428"/>
    </source>
</evidence>
<dbReference type="InterPro" id="IPR011016">
    <property type="entry name" value="Znf_RING-CH"/>
</dbReference>
<dbReference type="PANTHER" id="PTHR46347:SF1">
    <property type="entry name" value="RING_FYVE_PHD ZINC FINGER SUPERFAMILY PROTEIN"/>
    <property type="match status" value="1"/>
</dbReference>
<dbReference type="CDD" id="cd16495">
    <property type="entry name" value="RING_CH-C4HC3_MARCH"/>
    <property type="match status" value="1"/>
</dbReference>
<reference evidence="7" key="1">
    <citation type="journal article" date="2020" name="Stud. Mycol.">
        <title>101 Dothideomycetes genomes: a test case for predicting lifestyles and emergence of pathogens.</title>
        <authorList>
            <person name="Haridas S."/>
            <person name="Albert R."/>
            <person name="Binder M."/>
            <person name="Bloem J."/>
            <person name="Labutti K."/>
            <person name="Salamov A."/>
            <person name="Andreopoulos B."/>
            <person name="Baker S."/>
            <person name="Barry K."/>
            <person name="Bills G."/>
            <person name="Bluhm B."/>
            <person name="Cannon C."/>
            <person name="Castanera R."/>
            <person name="Culley D."/>
            <person name="Daum C."/>
            <person name="Ezra D."/>
            <person name="Gonzalez J."/>
            <person name="Henrissat B."/>
            <person name="Kuo A."/>
            <person name="Liang C."/>
            <person name="Lipzen A."/>
            <person name="Lutzoni F."/>
            <person name="Magnuson J."/>
            <person name="Mondo S."/>
            <person name="Nolan M."/>
            <person name="Ohm R."/>
            <person name="Pangilinan J."/>
            <person name="Park H.-J."/>
            <person name="Ramirez L."/>
            <person name="Alfaro M."/>
            <person name="Sun H."/>
            <person name="Tritt A."/>
            <person name="Yoshinaga Y."/>
            <person name="Zwiers L.-H."/>
            <person name="Turgeon B."/>
            <person name="Goodwin S."/>
            <person name="Spatafora J."/>
            <person name="Crous P."/>
            <person name="Grigoriev I."/>
        </authorList>
    </citation>
    <scope>NUCLEOTIDE SEQUENCE</scope>
    <source>
        <strain evidence="7">CBS 279.74</strain>
    </source>
</reference>
<dbReference type="GO" id="GO:0008270">
    <property type="term" value="F:zinc ion binding"/>
    <property type="evidence" value="ECO:0007669"/>
    <property type="project" value="UniProtKB-KW"/>
</dbReference>
<dbReference type="SMART" id="SM00744">
    <property type="entry name" value="RINGv"/>
    <property type="match status" value="1"/>
</dbReference>
<feature type="domain" description="RING-CH-type" evidence="6">
    <location>
        <begin position="61"/>
        <end position="152"/>
    </location>
</feature>